<dbReference type="Proteomes" id="UP000501602">
    <property type="component" value="Chromosome"/>
</dbReference>
<evidence type="ECO:0000259" key="1">
    <source>
        <dbReference type="Pfam" id="PF11823"/>
    </source>
</evidence>
<reference evidence="2 3" key="1">
    <citation type="submission" date="2020-04" db="EMBL/GenBank/DDBJ databases">
        <title>Ferrimonas sp. S7 isolated from sea water.</title>
        <authorList>
            <person name="Bae S.S."/>
            <person name="Baek K."/>
        </authorList>
    </citation>
    <scope>NUCLEOTIDE SEQUENCE [LARGE SCALE GENOMIC DNA]</scope>
    <source>
        <strain evidence="2 3">S7</strain>
    </source>
</reference>
<sequence length="93" mass="10137">MTLKNNTALTDCIITFASGHLALQAEQALINAGKTPRLITAPRAISSECGFCLLLPRCNGSKLAAALTLLTIQHSNIYQRYTLNGVRHYAQQH</sequence>
<proteinExistence type="predicted"/>
<evidence type="ECO:0000313" key="2">
    <source>
        <dbReference type="EMBL" id="QIZ75569.1"/>
    </source>
</evidence>
<protein>
    <submittedName>
        <fullName evidence="2">DUF3343 domain-containing protein</fullName>
    </submittedName>
</protein>
<dbReference type="RefSeq" id="WP_168658830.1">
    <property type="nucleotide sequence ID" value="NZ_CP051180.1"/>
</dbReference>
<dbReference type="InterPro" id="IPR021778">
    <property type="entry name" value="Se/S_carrier-like"/>
</dbReference>
<keyword evidence="3" id="KW-1185">Reference proteome</keyword>
<gene>
    <name evidence="2" type="ORF">HER31_00805</name>
</gene>
<feature type="domain" description="Putative Se/S carrier protein-like" evidence="1">
    <location>
        <begin position="11"/>
        <end position="78"/>
    </location>
</feature>
<dbReference type="KEGG" id="fes:HER31_00805"/>
<dbReference type="Pfam" id="PF11823">
    <property type="entry name" value="Se_S_carrier"/>
    <property type="match status" value="1"/>
</dbReference>
<dbReference type="AlphaFoldDB" id="A0A6H1UAA8"/>
<accession>A0A6H1UAA8</accession>
<name>A0A6H1UAA8_9GAMM</name>
<evidence type="ECO:0000313" key="3">
    <source>
        <dbReference type="Proteomes" id="UP000501602"/>
    </source>
</evidence>
<organism evidence="2 3">
    <name type="scientific">Ferrimonas lipolytica</name>
    <dbReference type="NCBI Taxonomy" id="2724191"/>
    <lineage>
        <taxon>Bacteria</taxon>
        <taxon>Pseudomonadati</taxon>
        <taxon>Pseudomonadota</taxon>
        <taxon>Gammaproteobacteria</taxon>
        <taxon>Alteromonadales</taxon>
        <taxon>Ferrimonadaceae</taxon>
        <taxon>Ferrimonas</taxon>
    </lineage>
</organism>
<dbReference type="EMBL" id="CP051180">
    <property type="protein sequence ID" value="QIZ75569.1"/>
    <property type="molecule type" value="Genomic_DNA"/>
</dbReference>